<reference evidence="2" key="1">
    <citation type="journal article" date="2019" name="Int. J. Syst. Evol. Microbiol.">
        <title>The Global Catalogue of Microorganisms (GCM) 10K type strain sequencing project: providing services to taxonomists for standard genome sequencing and annotation.</title>
        <authorList>
            <consortium name="The Broad Institute Genomics Platform"/>
            <consortium name="The Broad Institute Genome Sequencing Center for Infectious Disease"/>
            <person name="Wu L."/>
            <person name="Ma J."/>
        </authorList>
    </citation>
    <scope>NUCLEOTIDE SEQUENCE [LARGE SCALE GENOMIC DNA]</scope>
    <source>
        <strain evidence="2">JCM 17125</strain>
    </source>
</reference>
<dbReference type="EMBL" id="BAABDC010000010">
    <property type="protein sequence ID" value="GAA3719633.1"/>
    <property type="molecule type" value="Genomic_DNA"/>
</dbReference>
<dbReference type="Proteomes" id="UP001501468">
    <property type="component" value="Unassembled WGS sequence"/>
</dbReference>
<gene>
    <name evidence="1" type="ORF">GCM10022399_40060</name>
</gene>
<accession>A0ABP7EIA2</accession>
<proteinExistence type="predicted"/>
<sequence length="98" mass="10309">MTGWRPAGLPDPWTRLCISTFLHVQRPGERFGSFVALAGLALSTDATGELAYAVPSVRCPPTTAPPQTGSGAQGLHFAPPLLTCENAEIAGPKRAKPR</sequence>
<protein>
    <submittedName>
        <fullName evidence="1">Uncharacterized protein</fullName>
    </submittedName>
</protein>
<organism evidence="1 2">
    <name type="scientific">Terrabacter ginsenosidimutans</name>
    <dbReference type="NCBI Taxonomy" id="490575"/>
    <lineage>
        <taxon>Bacteria</taxon>
        <taxon>Bacillati</taxon>
        <taxon>Actinomycetota</taxon>
        <taxon>Actinomycetes</taxon>
        <taxon>Micrococcales</taxon>
        <taxon>Intrasporangiaceae</taxon>
        <taxon>Terrabacter</taxon>
    </lineage>
</organism>
<evidence type="ECO:0000313" key="1">
    <source>
        <dbReference type="EMBL" id="GAA3719633.1"/>
    </source>
</evidence>
<keyword evidence="2" id="KW-1185">Reference proteome</keyword>
<evidence type="ECO:0000313" key="2">
    <source>
        <dbReference type="Proteomes" id="UP001501468"/>
    </source>
</evidence>
<comment type="caution">
    <text evidence="1">The sequence shown here is derived from an EMBL/GenBank/DDBJ whole genome shotgun (WGS) entry which is preliminary data.</text>
</comment>
<name>A0ABP7EIA2_9MICO</name>